<sequence>MSFELIAIGALDIGTVRGIGTALVLLSFTSVTLWAYSGKRHADFDQAALLPFADEPKLATPRSTTP</sequence>
<accession>A0A4T1ZT74</accession>
<protein>
    <submittedName>
        <fullName evidence="2">CcoQ/FixQ family Cbb3-type cytochrome c oxidase assembly chaperone</fullName>
    </submittedName>
</protein>
<comment type="caution">
    <text evidence="2">The sequence shown here is derived from an EMBL/GenBank/DDBJ whole genome shotgun (WGS) entry which is preliminary data.</text>
</comment>
<dbReference type="EMBL" id="RFLV01000007">
    <property type="protein sequence ID" value="TIH06428.1"/>
    <property type="molecule type" value="Genomic_DNA"/>
</dbReference>
<feature type="transmembrane region" description="Helical" evidence="1">
    <location>
        <begin position="6"/>
        <end position="36"/>
    </location>
</feature>
<evidence type="ECO:0000313" key="2">
    <source>
        <dbReference type="EMBL" id="TIH06428.1"/>
    </source>
</evidence>
<name>A0A4T1ZT74_9PSED</name>
<evidence type="ECO:0000313" key="3">
    <source>
        <dbReference type="Proteomes" id="UP000307541"/>
    </source>
</evidence>
<evidence type="ECO:0000256" key="1">
    <source>
        <dbReference type="SAM" id="Phobius"/>
    </source>
</evidence>
<organism evidence="2 3">
    <name type="scientific">Pseudomonas leptonychotis</name>
    <dbReference type="NCBI Taxonomy" id="2448482"/>
    <lineage>
        <taxon>Bacteria</taxon>
        <taxon>Pseudomonadati</taxon>
        <taxon>Pseudomonadota</taxon>
        <taxon>Gammaproteobacteria</taxon>
        <taxon>Pseudomonadales</taxon>
        <taxon>Pseudomonadaceae</taxon>
        <taxon>Pseudomonas</taxon>
    </lineage>
</organism>
<proteinExistence type="predicted"/>
<gene>
    <name evidence="2" type="ORF">D8779_20150</name>
</gene>
<dbReference type="RefSeq" id="WP_136666399.1">
    <property type="nucleotide sequence ID" value="NZ_RFLV01000007.1"/>
</dbReference>
<keyword evidence="3" id="KW-1185">Reference proteome</keyword>
<keyword evidence="1" id="KW-0812">Transmembrane</keyword>
<dbReference type="OrthoDB" id="6402501at2"/>
<dbReference type="Proteomes" id="UP000307541">
    <property type="component" value="Unassembled WGS sequence"/>
</dbReference>
<keyword evidence="1" id="KW-0472">Membrane</keyword>
<reference evidence="2 3" key="1">
    <citation type="submission" date="2018-10" db="EMBL/GenBank/DDBJ databases">
        <title>Pseudomonas leptonychotis sp. nov., isolated from Weddell seals in Antarctica.</title>
        <authorList>
            <person name="Novakova D."/>
            <person name="Svec P."/>
            <person name="Kralova S."/>
            <person name="Kristofova L."/>
            <person name="Zeman M."/>
            <person name="Pantucek R."/>
            <person name="Maslanova I."/>
            <person name="Sedlacek I."/>
        </authorList>
    </citation>
    <scope>NUCLEOTIDE SEQUENCE [LARGE SCALE GENOMIC DNA]</scope>
    <source>
        <strain evidence="2 3">CCM 8849</strain>
    </source>
</reference>
<dbReference type="AlphaFoldDB" id="A0A4T1ZT74"/>
<keyword evidence="1" id="KW-1133">Transmembrane helix</keyword>